<dbReference type="PROSITE" id="PS01082">
    <property type="entry name" value="RIBOSOMAL_L7AE"/>
    <property type="match status" value="1"/>
</dbReference>
<reference evidence="4 5" key="1">
    <citation type="submission" date="2017-03" db="EMBL/GenBank/DDBJ databases">
        <title>Genomes of endolithic fungi from Antarctica.</title>
        <authorList>
            <person name="Coleine C."/>
            <person name="Masonjones S."/>
            <person name="Stajich J.E."/>
        </authorList>
    </citation>
    <scope>NUCLEOTIDE SEQUENCE [LARGE SCALE GENOMIC DNA]</scope>
    <source>
        <strain evidence="4 5">CCFEE 5311</strain>
    </source>
</reference>
<feature type="compositionally biased region" description="Basic residues" evidence="2">
    <location>
        <begin position="16"/>
        <end position="26"/>
    </location>
</feature>
<dbReference type="InterPro" id="IPR004037">
    <property type="entry name" value="Ribosomal_eL8-like_CS"/>
</dbReference>
<dbReference type="GO" id="GO:0003723">
    <property type="term" value="F:RNA binding"/>
    <property type="evidence" value="ECO:0007669"/>
    <property type="project" value="InterPro"/>
</dbReference>
<evidence type="ECO:0000256" key="1">
    <source>
        <dbReference type="ARBA" id="ARBA00007337"/>
    </source>
</evidence>
<dbReference type="STRING" id="329885.A0A4U0UIN3"/>
<dbReference type="GO" id="GO:0042254">
    <property type="term" value="P:ribosome biogenesis"/>
    <property type="evidence" value="ECO:0007669"/>
    <property type="project" value="InterPro"/>
</dbReference>
<dbReference type="GO" id="GO:1990904">
    <property type="term" value="C:ribonucleoprotein complex"/>
    <property type="evidence" value="ECO:0007669"/>
    <property type="project" value="InterPro"/>
</dbReference>
<feature type="compositionally biased region" description="Basic and acidic residues" evidence="2">
    <location>
        <begin position="1"/>
        <end position="15"/>
    </location>
</feature>
<evidence type="ECO:0000313" key="5">
    <source>
        <dbReference type="Proteomes" id="UP000310066"/>
    </source>
</evidence>
<organism evidence="4 5">
    <name type="scientific">Friedmanniomyces endolithicus</name>
    <dbReference type="NCBI Taxonomy" id="329885"/>
    <lineage>
        <taxon>Eukaryota</taxon>
        <taxon>Fungi</taxon>
        <taxon>Dikarya</taxon>
        <taxon>Ascomycota</taxon>
        <taxon>Pezizomycotina</taxon>
        <taxon>Dothideomycetes</taxon>
        <taxon>Dothideomycetidae</taxon>
        <taxon>Mycosphaerellales</taxon>
        <taxon>Teratosphaeriaceae</taxon>
        <taxon>Friedmanniomyces</taxon>
    </lineage>
</organism>
<dbReference type="Gene3D" id="3.30.1330.30">
    <property type="match status" value="1"/>
</dbReference>
<dbReference type="InterPro" id="IPR050257">
    <property type="entry name" value="eL8/uL1-like"/>
</dbReference>
<proteinExistence type="inferred from homology"/>
<dbReference type="PANTHER" id="PTHR23105">
    <property type="entry name" value="RIBOSOMAL PROTEIN L7AE FAMILY MEMBER"/>
    <property type="match status" value="1"/>
</dbReference>
<dbReference type="Proteomes" id="UP000310066">
    <property type="component" value="Unassembled WGS sequence"/>
</dbReference>
<feature type="region of interest" description="Disordered" evidence="2">
    <location>
        <begin position="1"/>
        <end position="80"/>
    </location>
</feature>
<dbReference type="InterPro" id="IPR029064">
    <property type="entry name" value="Ribosomal_eL30-like_sf"/>
</dbReference>
<protein>
    <recommendedName>
        <fullName evidence="3">Ribosomal protein eL8/eL30/eS12/Gadd45 domain-containing protein</fullName>
    </recommendedName>
</protein>
<accession>A0A4U0UIN3</accession>
<gene>
    <name evidence="4" type="ORF">B0A54_13100</name>
</gene>
<sequence>MAKDKSEDPTGVKKEKKEKKDKKRKHTEVEAEPTAAAEEPATTTPSADKPKKKAKKSKSTVDLTAVEHENGAAVDVDGDGDVAVVDAPAEVKAEDDNGEGDEKKDKAVAKTEIPLAALVPFANPLCDEKAQKKVLKSVKKGTVIYTLLPTPNASSSCFPHRLILPNTNNSLITETTAAKNKALKRGVKECVKAIRKSPPTSSTAPSSTLPVGIVILAADISPMDVISHIPVLCEDHHIPYLYVPSRAELGAAGATKRPTSVVMVGPKVGKGVEGGEAEWEESYGELWRLAVKLGQVVKV</sequence>
<dbReference type="SUPFAM" id="SSF55315">
    <property type="entry name" value="L30e-like"/>
    <property type="match status" value="1"/>
</dbReference>
<dbReference type="EMBL" id="NAJP01000068">
    <property type="protein sequence ID" value="TKA35513.1"/>
    <property type="molecule type" value="Genomic_DNA"/>
</dbReference>
<comment type="caution">
    <text evidence="4">The sequence shown here is derived from an EMBL/GenBank/DDBJ whole genome shotgun (WGS) entry which is preliminary data.</text>
</comment>
<feature type="compositionally biased region" description="Low complexity" evidence="2">
    <location>
        <begin position="32"/>
        <end position="47"/>
    </location>
</feature>
<dbReference type="Pfam" id="PF01248">
    <property type="entry name" value="Ribosomal_L7Ae"/>
    <property type="match status" value="1"/>
</dbReference>
<evidence type="ECO:0000313" key="4">
    <source>
        <dbReference type="EMBL" id="TKA35513.1"/>
    </source>
</evidence>
<feature type="domain" description="Ribosomal protein eL8/eL30/eS12/Gadd45" evidence="3">
    <location>
        <begin position="176"/>
        <end position="264"/>
    </location>
</feature>
<comment type="similarity">
    <text evidence="1">Belongs to the eukaryotic ribosomal protein eL8 family.</text>
</comment>
<dbReference type="OrthoDB" id="5364946at2759"/>
<dbReference type="InterPro" id="IPR004038">
    <property type="entry name" value="Ribosomal_eL8/eL30/eS12/Gad45"/>
</dbReference>
<dbReference type="AlphaFoldDB" id="A0A4U0UIN3"/>
<evidence type="ECO:0000259" key="3">
    <source>
        <dbReference type="Pfam" id="PF01248"/>
    </source>
</evidence>
<name>A0A4U0UIN3_9PEZI</name>
<feature type="compositionally biased region" description="Low complexity" evidence="2">
    <location>
        <begin position="71"/>
        <end position="80"/>
    </location>
</feature>
<evidence type="ECO:0000256" key="2">
    <source>
        <dbReference type="SAM" id="MobiDB-lite"/>
    </source>
</evidence>